<dbReference type="EC" id="2.7.13.3" evidence="3"/>
<dbReference type="Gene3D" id="3.30.565.10">
    <property type="entry name" value="Histidine kinase-like ATPase, C-terminal domain"/>
    <property type="match status" value="1"/>
</dbReference>
<sequence>MTNPESPSKKPEVDLTNCDREPIHLAGAVQPHGALLAFELAGLSLKHVSQNADQWFKTIPEIGTTVSKLFDEASCKLLQMVATGLRNVVRPIKLRPRVGNSIGLFSAAAHVYQGTLIVELERSAADGDLTANLGELSLPLQLTRANQRLQQSNDLKQLYQVIAEEMRDISGFDRVMLYRFADDNHGEVIGESVVEGKGSFLGLHYPATDIPEQARRLYVLNTVRSIGDVNAEAVPILPGCHADAKRPLDLSLSCFRAVSPVHLEYLQNMGVQASMSISIVIDNRLWGLIACHHYTAKPLRLEERAACEIMGLVIGNYLSAREQSEVNHERSRRRRNFHNVLDLITQNTGVWRSLDAIWSELRQIVDSNGLAVVSERTVQLLGSTPRTGTVQAIVRNLESTQGEGTGIWDTHCLADSIPGYPLEQESSVCGCLAVPLSAPEVKWLLFFRDEFVSEVTWAGNPDKSAVPSEDGFRLSPRKSFEQWKTTVHRQSKRWTLVDREMAEELRSGLVELLSLRAAELVRLNEELASINADLDSFAYAASHDLREPLRGIKQTAFLLRRELGVELNEATEGRLATLSKLASRMDELIQGLLRLSRAGQGNLEYERVDLKEVVDEALEMVVGRPTPSGIEVVIDGDAILWADYLCIRELFTNLIANGIKYNQNNLKHLRIGVWQDRGSGHENHAVLYVRDNGIGIAADNLKEVFQVFRRLHLPEEYGGGSGAGLTICQKIVTRHGGKIWIESEPGLGSTIFFTLEQVG</sequence>
<dbReference type="InterPro" id="IPR003594">
    <property type="entry name" value="HATPase_dom"/>
</dbReference>
<dbReference type="Pfam" id="PF02518">
    <property type="entry name" value="HATPase_c"/>
    <property type="match status" value="1"/>
</dbReference>
<proteinExistence type="inferred from homology"/>
<keyword evidence="4" id="KW-0600">Photoreceptor protein</keyword>
<dbReference type="InterPro" id="IPR001294">
    <property type="entry name" value="Phytochrome"/>
</dbReference>
<evidence type="ECO:0000259" key="10">
    <source>
        <dbReference type="PROSITE" id="PS50046"/>
    </source>
</evidence>
<evidence type="ECO:0000256" key="2">
    <source>
        <dbReference type="ARBA" id="ARBA00006402"/>
    </source>
</evidence>
<dbReference type="InterPro" id="IPR035965">
    <property type="entry name" value="PAS-like_dom_sf"/>
</dbReference>
<evidence type="ECO:0000256" key="8">
    <source>
        <dbReference type="ARBA" id="ARBA00022991"/>
    </source>
</evidence>
<evidence type="ECO:0000256" key="5">
    <source>
        <dbReference type="ARBA" id="ARBA00022606"/>
    </source>
</evidence>
<dbReference type="EMBL" id="CP036289">
    <property type="protein sequence ID" value="QDU73674.1"/>
    <property type="molecule type" value="Genomic_DNA"/>
</dbReference>
<evidence type="ECO:0000256" key="7">
    <source>
        <dbReference type="ARBA" id="ARBA00022777"/>
    </source>
</evidence>
<evidence type="ECO:0000313" key="12">
    <source>
        <dbReference type="EMBL" id="QDU73674.1"/>
    </source>
</evidence>
<dbReference type="PROSITE" id="PS50109">
    <property type="entry name" value="HIS_KIN"/>
    <property type="match status" value="1"/>
</dbReference>
<dbReference type="Pfam" id="PF00512">
    <property type="entry name" value="HisKA"/>
    <property type="match status" value="1"/>
</dbReference>
<dbReference type="InterPro" id="IPR016132">
    <property type="entry name" value="Phyto_chromo_attachment"/>
</dbReference>
<dbReference type="RefSeq" id="WP_144970695.1">
    <property type="nucleotide sequence ID" value="NZ_CP036289.1"/>
</dbReference>
<name>A0A518C3A9_9BACT</name>
<dbReference type="InterPro" id="IPR003018">
    <property type="entry name" value="GAF"/>
</dbReference>
<dbReference type="Pfam" id="PF08446">
    <property type="entry name" value="PAS_2"/>
    <property type="match status" value="1"/>
</dbReference>
<feature type="domain" description="Phytochrome chromophore attachment site" evidence="10">
    <location>
        <begin position="154"/>
        <end position="312"/>
    </location>
</feature>
<dbReference type="InterPro" id="IPR036890">
    <property type="entry name" value="HATPase_C_sf"/>
</dbReference>
<dbReference type="GO" id="GO:0007234">
    <property type="term" value="P:osmosensory signaling via phosphorelay pathway"/>
    <property type="evidence" value="ECO:0007669"/>
    <property type="project" value="TreeGrafter"/>
</dbReference>
<dbReference type="GO" id="GO:0000156">
    <property type="term" value="F:phosphorelay response regulator activity"/>
    <property type="evidence" value="ECO:0007669"/>
    <property type="project" value="TreeGrafter"/>
</dbReference>
<dbReference type="InterPro" id="IPR013515">
    <property type="entry name" value="Phytochrome_cen-reg"/>
</dbReference>
<dbReference type="SMART" id="SM00065">
    <property type="entry name" value="GAF"/>
    <property type="match status" value="1"/>
</dbReference>
<keyword evidence="8" id="KW-0157">Chromophore</keyword>
<dbReference type="PRINTS" id="PR01033">
    <property type="entry name" value="PHYTOCHROME"/>
</dbReference>
<dbReference type="SMART" id="SM00388">
    <property type="entry name" value="HisKA"/>
    <property type="match status" value="1"/>
</dbReference>
<dbReference type="InterPro" id="IPR043150">
    <property type="entry name" value="Phytochrome_PHY_sf"/>
</dbReference>
<evidence type="ECO:0000256" key="9">
    <source>
        <dbReference type="ARBA" id="ARBA00023170"/>
    </source>
</evidence>
<dbReference type="Gene3D" id="1.10.287.130">
    <property type="match status" value="1"/>
</dbReference>
<keyword evidence="5" id="KW-0716">Sensory transduction</keyword>
<dbReference type="SUPFAM" id="SSF47384">
    <property type="entry name" value="Homodimeric domain of signal transducing histidine kinase"/>
    <property type="match status" value="1"/>
</dbReference>
<dbReference type="KEGG" id="bvo:Pan97_06720"/>
<dbReference type="InterPro" id="IPR029016">
    <property type="entry name" value="GAF-like_dom_sf"/>
</dbReference>
<evidence type="ECO:0000259" key="11">
    <source>
        <dbReference type="PROSITE" id="PS50109"/>
    </source>
</evidence>
<evidence type="ECO:0000256" key="3">
    <source>
        <dbReference type="ARBA" id="ARBA00012438"/>
    </source>
</evidence>
<evidence type="ECO:0000256" key="4">
    <source>
        <dbReference type="ARBA" id="ARBA00022543"/>
    </source>
</evidence>
<dbReference type="Gene3D" id="3.30.450.40">
    <property type="match status" value="1"/>
</dbReference>
<dbReference type="Pfam" id="PF01590">
    <property type="entry name" value="GAF"/>
    <property type="match status" value="1"/>
</dbReference>
<organism evidence="12 13">
    <name type="scientific">Bremerella volcania</name>
    <dbReference type="NCBI Taxonomy" id="2527984"/>
    <lineage>
        <taxon>Bacteria</taxon>
        <taxon>Pseudomonadati</taxon>
        <taxon>Planctomycetota</taxon>
        <taxon>Planctomycetia</taxon>
        <taxon>Pirellulales</taxon>
        <taxon>Pirellulaceae</taxon>
        <taxon>Bremerella</taxon>
    </lineage>
</organism>
<comment type="catalytic activity">
    <reaction evidence="1">
        <text>ATP + protein L-histidine = ADP + protein N-phospho-L-histidine.</text>
        <dbReference type="EC" id="2.7.13.3"/>
    </reaction>
</comment>
<dbReference type="GO" id="GO:0006355">
    <property type="term" value="P:regulation of DNA-templated transcription"/>
    <property type="evidence" value="ECO:0007669"/>
    <property type="project" value="InterPro"/>
</dbReference>
<dbReference type="GO" id="GO:0000155">
    <property type="term" value="F:phosphorelay sensor kinase activity"/>
    <property type="evidence" value="ECO:0007669"/>
    <property type="project" value="InterPro"/>
</dbReference>
<dbReference type="SMART" id="SM00387">
    <property type="entry name" value="HATPase_c"/>
    <property type="match status" value="1"/>
</dbReference>
<dbReference type="InterPro" id="IPR050351">
    <property type="entry name" value="BphY/WalK/GraS-like"/>
</dbReference>
<gene>
    <name evidence="12" type="primary">cph1_1</name>
    <name evidence="12" type="ORF">Pan97_06720</name>
</gene>
<reference evidence="13" key="1">
    <citation type="submission" date="2019-02" db="EMBL/GenBank/DDBJ databases">
        <title>Deep-cultivation of Planctomycetes and their phenomic and genomic characterization uncovers novel biology.</title>
        <authorList>
            <person name="Wiegand S."/>
            <person name="Jogler M."/>
            <person name="Boedeker C."/>
            <person name="Pinto D."/>
            <person name="Vollmers J."/>
            <person name="Rivas-Marin E."/>
            <person name="Kohn T."/>
            <person name="Peeters S.H."/>
            <person name="Heuer A."/>
            <person name="Rast P."/>
            <person name="Oberbeckmann S."/>
            <person name="Bunk B."/>
            <person name="Jeske O."/>
            <person name="Meyerdierks A."/>
            <person name="Storesund J.E."/>
            <person name="Kallscheuer N."/>
            <person name="Luecker S."/>
            <person name="Lage O.M."/>
            <person name="Pohl T."/>
            <person name="Merkel B.J."/>
            <person name="Hornburger P."/>
            <person name="Mueller R.-W."/>
            <person name="Bruemmer F."/>
            <person name="Labrenz M."/>
            <person name="Spormann A.M."/>
            <person name="Op den Camp H."/>
            <person name="Overmann J."/>
            <person name="Amann R."/>
            <person name="Jetten M.S.M."/>
            <person name="Mascher T."/>
            <person name="Medema M.H."/>
            <person name="Devos D.P."/>
            <person name="Kaster A.-K."/>
            <person name="Ovreas L."/>
            <person name="Rohde M."/>
            <person name="Galperin M.Y."/>
            <person name="Jogler C."/>
        </authorList>
    </citation>
    <scope>NUCLEOTIDE SEQUENCE [LARGE SCALE GENOMIC DNA]</scope>
    <source>
        <strain evidence="13">Pan97</strain>
    </source>
</reference>
<keyword evidence="6 12" id="KW-0808">Transferase</keyword>
<dbReference type="InterPro" id="IPR005467">
    <property type="entry name" value="His_kinase_dom"/>
</dbReference>
<keyword evidence="9" id="KW-0675">Receptor</keyword>
<dbReference type="InterPro" id="IPR036097">
    <property type="entry name" value="HisK_dim/P_sf"/>
</dbReference>
<dbReference type="Gene3D" id="3.30.450.20">
    <property type="entry name" value="PAS domain"/>
    <property type="match status" value="1"/>
</dbReference>
<dbReference type="Proteomes" id="UP000318626">
    <property type="component" value="Chromosome"/>
</dbReference>
<dbReference type="SUPFAM" id="SSF55874">
    <property type="entry name" value="ATPase domain of HSP90 chaperone/DNA topoisomerase II/histidine kinase"/>
    <property type="match status" value="1"/>
</dbReference>
<dbReference type="Pfam" id="PF00360">
    <property type="entry name" value="PHY"/>
    <property type="match status" value="1"/>
</dbReference>
<dbReference type="InterPro" id="IPR013654">
    <property type="entry name" value="PAS_2"/>
</dbReference>
<dbReference type="Gene3D" id="3.30.450.270">
    <property type="match status" value="1"/>
</dbReference>
<feature type="domain" description="Histidine kinase" evidence="11">
    <location>
        <begin position="540"/>
        <end position="759"/>
    </location>
</feature>
<dbReference type="PANTHER" id="PTHR42878:SF15">
    <property type="entry name" value="BACTERIOPHYTOCHROME"/>
    <property type="match status" value="1"/>
</dbReference>
<dbReference type="GO" id="GO:0030295">
    <property type="term" value="F:protein kinase activator activity"/>
    <property type="evidence" value="ECO:0007669"/>
    <property type="project" value="TreeGrafter"/>
</dbReference>
<dbReference type="SUPFAM" id="SSF55785">
    <property type="entry name" value="PYP-like sensor domain (PAS domain)"/>
    <property type="match status" value="1"/>
</dbReference>
<dbReference type="InterPro" id="IPR003661">
    <property type="entry name" value="HisK_dim/P_dom"/>
</dbReference>
<protein>
    <recommendedName>
        <fullName evidence="3">histidine kinase</fullName>
        <ecNumber evidence="3">2.7.13.3</ecNumber>
    </recommendedName>
</protein>
<accession>A0A518C3A9</accession>
<dbReference type="CDD" id="cd00082">
    <property type="entry name" value="HisKA"/>
    <property type="match status" value="1"/>
</dbReference>
<dbReference type="OrthoDB" id="9766459at2"/>
<keyword evidence="13" id="KW-1185">Reference proteome</keyword>
<comment type="similarity">
    <text evidence="2">In the N-terminal section; belongs to the phytochrome family.</text>
</comment>
<evidence type="ECO:0000256" key="1">
    <source>
        <dbReference type="ARBA" id="ARBA00000085"/>
    </source>
</evidence>
<keyword evidence="7" id="KW-0418">Kinase</keyword>
<dbReference type="SUPFAM" id="SSF55781">
    <property type="entry name" value="GAF domain-like"/>
    <property type="match status" value="2"/>
</dbReference>
<dbReference type="GO" id="GO:0009584">
    <property type="term" value="P:detection of visible light"/>
    <property type="evidence" value="ECO:0007669"/>
    <property type="project" value="InterPro"/>
</dbReference>
<evidence type="ECO:0000256" key="6">
    <source>
        <dbReference type="ARBA" id="ARBA00022679"/>
    </source>
</evidence>
<dbReference type="PROSITE" id="PS50046">
    <property type="entry name" value="PHYTOCHROME_2"/>
    <property type="match status" value="1"/>
</dbReference>
<dbReference type="PANTHER" id="PTHR42878">
    <property type="entry name" value="TWO-COMPONENT HISTIDINE KINASE"/>
    <property type="match status" value="1"/>
</dbReference>
<evidence type="ECO:0000313" key="13">
    <source>
        <dbReference type="Proteomes" id="UP000318626"/>
    </source>
</evidence>
<dbReference type="AlphaFoldDB" id="A0A518C3A9"/>
<dbReference type="GO" id="GO:0009881">
    <property type="term" value="F:photoreceptor activity"/>
    <property type="evidence" value="ECO:0007669"/>
    <property type="project" value="UniProtKB-KW"/>
</dbReference>